<evidence type="ECO:0008006" key="4">
    <source>
        <dbReference type="Google" id="ProtNLM"/>
    </source>
</evidence>
<proteinExistence type="predicted"/>
<keyword evidence="1" id="KW-0175">Coiled coil</keyword>
<sequence>MKKKDFNSYYNKKLSDLKKDISQLKSEKRKAILDIGVGREKNLKKAKNIGKKISQISTILKIKEKKELLIVNNKEI</sequence>
<reference evidence="2 3" key="1">
    <citation type="journal article" date="2015" name="Nature">
        <title>rRNA introns, odd ribosomes, and small enigmatic genomes across a large radiation of phyla.</title>
        <authorList>
            <person name="Brown C.T."/>
            <person name="Hug L.A."/>
            <person name="Thomas B.C."/>
            <person name="Sharon I."/>
            <person name="Castelle C.J."/>
            <person name="Singh A."/>
            <person name="Wilkins M.J."/>
            <person name="Williams K.H."/>
            <person name="Banfield J.F."/>
        </authorList>
    </citation>
    <scope>NUCLEOTIDE SEQUENCE [LARGE SCALE GENOMIC DNA]</scope>
</reference>
<evidence type="ECO:0000313" key="3">
    <source>
        <dbReference type="Proteomes" id="UP000034366"/>
    </source>
</evidence>
<dbReference type="Proteomes" id="UP000034366">
    <property type="component" value="Unassembled WGS sequence"/>
</dbReference>
<dbReference type="Gene3D" id="1.10.287.310">
    <property type="match status" value="1"/>
</dbReference>
<dbReference type="InterPro" id="IPR036049">
    <property type="entry name" value="Ribosomal_uL29_sf"/>
</dbReference>
<comment type="caution">
    <text evidence="2">The sequence shown here is derived from an EMBL/GenBank/DDBJ whole genome shotgun (WGS) entry which is preliminary data.</text>
</comment>
<name>A0A0G0HWH8_9BACT</name>
<dbReference type="AlphaFoldDB" id="A0A0G0HWH8"/>
<dbReference type="SUPFAM" id="SSF46561">
    <property type="entry name" value="Ribosomal protein L29 (L29p)"/>
    <property type="match status" value="1"/>
</dbReference>
<protein>
    <recommendedName>
        <fullName evidence="4">50S ribosomal protein L29</fullName>
    </recommendedName>
</protein>
<organism evidence="2 3">
    <name type="scientific">Candidatus Woesebacteria bacterium GW2011_GWD1_38_10</name>
    <dbReference type="NCBI Taxonomy" id="1618592"/>
    <lineage>
        <taxon>Bacteria</taxon>
        <taxon>Candidatus Woeseibacteriota</taxon>
    </lineage>
</organism>
<dbReference type="GO" id="GO:0003735">
    <property type="term" value="F:structural constituent of ribosome"/>
    <property type="evidence" value="ECO:0007669"/>
    <property type="project" value="InterPro"/>
</dbReference>
<evidence type="ECO:0000256" key="1">
    <source>
        <dbReference type="SAM" id="Coils"/>
    </source>
</evidence>
<dbReference type="GO" id="GO:0006412">
    <property type="term" value="P:translation"/>
    <property type="evidence" value="ECO:0007669"/>
    <property type="project" value="InterPro"/>
</dbReference>
<evidence type="ECO:0000313" key="2">
    <source>
        <dbReference type="EMBL" id="KKQ47513.1"/>
    </source>
</evidence>
<accession>A0A0G0HWH8</accession>
<feature type="coiled-coil region" evidence="1">
    <location>
        <begin position="7"/>
        <end position="34"/>
    </location>
</feature>
<gene>
    <name evidence="2" type="ORF">US67_C0051G0005</name>
</gene>
<dbReference type="EMBL" id="LBTW01000051">
    <property type="protein sequence ID" value="KKQ47513.1"/>
    <property type="molecule type" value="Genomic_DNA"/>
</dbReference>
<dbReference type="GO" id="GO:0005840">
    <property type="term" value="C:ribosome"/>
    <property type="evidence" value="ECO:0007669"/>
    <property type="project" value="InterPro"/>
</dbReference>